<comment type="caution">
    <text evidence="3">The sequence shown here is derived from an EMBL/GenBank/DDBJ whole genome shotgun (WGS) entry which is preliminary data.</text>
</comment>
<keyword evidence="1" id="KW-0472">Membrane</keyword>
<name>A0A2T6ZVQ7_TUBBO</name>
<dbReference type="AlphaFoldDB" id="A0A2T6ZVQ7"/>
<keyword evidence="2" id="KW-0732">Signal</keyword>
<protein>
    <submittedName>
        <fullName evidence="3">Uncharacterized protein</fullName>
    </submittedName>
</protein>
<dbReference type="Proteomes" id="UP000244722">
    <property type="component" value="Unassembled WGS sequence"/>
</dbReference>
<feature type="chain" id="PRO_5015576616" evidence="2">
    <location>
        <begin position="28"/>
        <end position="588"/>
    </location>
</feature>
<keyword evidence="4" id="KW-1185">Reference proteome</keyword>
<evidence type="ECO:0000256" key="1">
    <source>
        <dbReference type="SAM" id="Phobius"/>
    </source>
</evidence>
<feature type="signal peptide" evidence="2">
    <location>
        <begin position="1"/>
        <end position="27"/>
    </location>
</feature>
<accession>A0A2T6ZVQ7</accession>
<gene>
    <name evidence="3" type="ORF">B9Z19DRAFT_1192506</name>
</gene>
<feature type="transmembrane region" description="Helical" evidence="1">
    <location>
        <begin position="457"/>
        <end position="475"/>
    </location>
</feature>
<evidence type="ECO:0000313" key="4">
    <source>
        <dbReference type="Proteomes" id="UP000244722"/>
    </source>
</evidence>
<sequence>MRGPSTPWPTIPLLLTLCFFIAKPILATVDFQKCCTQVPVSAELEPLLWDACHSSYNASETDPNKKWAPEIVTTYAWCHRVCESSGNFEASDTSQWLSPFTAWFIPASALLFLLPISEHLKSSEQYFRRTKRQKIWGKYFTNWLVPTVEYIQILGDPASAFNGALAQMIADWTLCLSMHKPLNGKREQDLILIVMLAEQADFWHIPTRNAIELMAGSSRAREYTRTAGRVIWSARKKFNTSVVLPIALYIGVAAAVFYDAYQKLGDNNTSHSLAYGVWYNWILLLSVFANCFASHSNLDAVRSGMEIILRGVIENHTTTQLSKIGWDNQAAQTLNQSYDIATKSLAPYPVPHPPMLLNPRDLFSGNLECRGVPLHGRYRNTRNWVRWLHKNGVDISRPTEGIWSYHIFWPDWYSRHHPKTMYLITQILSWLFILFSCACAAVLSYTTPKVSLGCRSINHIIYASIALLNAVIRVAKDTLEESEYVRAYQVVTAVYFIMSWLNAVLVLIGGSLLQITGVFRNCWCMSGMVKQNPNSTIIMSTNTYAHQYWAKTLWLRIAYLAYGEVAGFCVIGLFIRLYVTHSVRKSLT</sequence>
<feature type="transmembrane region" description="Helical" evidence="1">
    <location>
        <begin position="238"/>
        <end position="258"/>
    </location>
</feature>
<keyword evidence="1" id="KW-1133">Transmembrane helix</keyword>
<keyword evidence="1" id="KW-0812">Transmembrane</keyword>
<proteinExistence type="predicted"/>
<feature type="transmembrane region" description="Helical" evidence="1">
    <location>
        <begin position="557"/>
        <end position="579"/>
    </location>
</feature>
<evidence type="ECO:0000313" key="3">
    <source>
        <dbReference type="EMBL" id="PUU79580.1"/>
    </source>
</evidence>
<feature type="transmembrane region" description="Helical" evidence="1">
    <location>
        <begin position="422"/>
        <end position="445"/>
    </location>
</feature>
<dbReference type="OrthoDB" id="5392263at2759"/>
<feature type="transmembrane region" description="Helical" evidence="1">
    <location>
        <begin position="487"/>
        <end position="508"/>
    </location>
</feature>
<reference evidence="3 4" key="1">
    <citation type="submission" date="2017-04" db="EMBL/GenBank/DDBJ databases">
        <title>Draft genome sequence of Tuber borchii Vittad., a whitish edible truffle.</title>
        <authorList>
            <consortium name="DOE Joint Genome Institute"/>
            <person name="Murat C."/>
            <person name="Kuo A."/>
            <person name="Barry K.W."/>
            <person name="Clum A."/>
            <person name="Dockter R.B."/>
            <person name="Fauchery L."/>
            <person name="Iotti M."/>
            <person name="Kohler A."/>
            <person name="Labutti K."/>
            <person name="Lindquist E.A."/>
            <person name="Lipzen A."/>
            <person name="Ohm R.A."/>
            <person name="Wang M."/>
            <person name="Grigoriev I.V."/>
            <person name="Zambonelli A."/>
            <person name="Martin F.M."/>
        </authorList>
    </citation>
    <scope>NUCLEOTIDE SEQUENCE [LARGE SCALE GENOMIC DNA]</scope>
    <source>
        <strain evidence="3 4">Tbo3840</strain>
    </source>
</reference>
<feature type="transmembrane region" description="Helical" evidence="1">
    <location>
        <begin position="278"/>
        <end position="298"/>
    </location>
</feature>
<evidence type="ECO:0000256" key="2">
    <source>
        <dbReference type="SAM" id="SignalP"/>
    </source>
</evidence>
<dbReference type="EMBL" id="NESQ01000088">
    <property type="protein sequence ID" value="PUU79580.1"/>
    <property type="molecule type" value="Genomic_DNA"/>
</dbReference>
<organism evidence="3 4">
    <name type="scientific">Tuber borchii</name>
    <name type="common">White truffle</name>
    <dbReference type="NCBI Taxonomy" id="42251"/>
    <lineage>
        <taxon>Eukaryota</taxon>
        <taxon>Fungi</taxon>
        <taxon>Dikarya</taxon>
        <taxon>Ascomycota</taxon>
        <taxon>Pezizomycotina</taxon>
        <taxon>Pezizomycetes</taxon>
        <taxon>Pezizales</taxon>
        <taxon>Tuberaceae</taxon>
        <taxon>Tuber</taxon>
    </lineage>
</organism>